<dbReference type="AlphaFoldDB" id="A0A931J632"/>
<feature type="region of interest" description="Disordered" evidence="1">
    <location>
        <begin position="207"/>
        <end position="243"/>
    </location>
</feature>
<reference evidence="2" key="1">
    <citation type="submission" date="2020-12" db="EMBL/GenBank/DDBJ databases">
        <title>The genome sequence of Inhella sp. 1Y17.</title>
        <authorList>
            <person name="Liu Y."/>
        </authorList>
    </citation>
    <scope>NUCLEOTIDE SEQUENCE</scope>
    <source>
        <strain evidence="2">1Y17</strain>
    </source>
</reference>
<evidence type="ECO:0000256" key="1">
    <source>
        <dbReference type="SAM" id="MobiDB-lite"/>
    </source>
</evidence>
<organism evidence="2 3">
    <name type="scientific">Inhella proteolytica</name>
    <dbReference type="NCBI Taxonomy" id="2795029"/>
    <lineage>
        <taxon>Bacteria</taxon>
        <taxon>Pseudomonadati</taxon>
        <taxon>Pseudomonadota</taxon>
        <taxon>Betaproteobacteria</taxon>
        <taxon>Burkholderiales</taxon>
        <taxon>Sphaerotilaceae</taxon>
        <taxon>Inhella</taxon>
    </lineage>
</organism>
<feature type="compositionally biased region" description="Low complexity" evidence="1">
    <location>
        <begin position="219"/>
        <end position="241"/>
    </location>
</feature>
<dbReference type="InterPro" id="IPR012434">
    <property type="entry name" value="DUF1631"/>
</dbReference>
<protein>
    <submittedName>
        <fullName evidence="2">DUF1631 family protein</fullName>
    </submittedName>
</protein>
<dbReference type="RefSeq" id="WP_198111317.1">
    <property type="nucleotide sequence ID" value="NZ_JAEDAK010000007.1"/>
</dbReference>
<sequence>MSTPLSPHLQLSLQRLSQAFEQALERTQEVTGQLAGSALKTSRRDELLLTQALLRQQHTQCIGNFEHSLKQQWEQARTVGEPVRNRPSAWGELSLMDDSAVDALVAADRIGKALGHGCEWELRDVESFVGALLNDDEAGPDRNPVRPEIVARALMYAVDELTDQANLRQTLSEEITRSLSLQMKLCYADLAVQFRQRGLKAQDLRALTSESAVRPPGSPAAGPDAQGAAPGGQPVAPAPIGAQGGLGHVEPMVMDLLRRLHVATPAVSMAALADPSATAAMPGNLIHQHRDELRQATHTPLDHMVIDVVASLFDAILADPKVPPQMARLLGRLQLPVLRAALGDTSFFAKRNHPVRRFVNRLASLACSFEDFSRDPGLGFLKRVSELVEEIAGGDFERIKTYENQLDQLDAFIAGQAQQTLQAQGQDTAALLERKEALARQRLQYQKQLEKALGDLPLPEFLRRFLARDWGPVIVEASTKGEAQELMARRQGRDLAVSVLPKGGSPARKDFLAQLPLLVRGVNLGLDTVGSPEAIRKQLFADLLPVHAESLKTPSLSPLDHNLLVKRIEAAFGLAVPGEAEALRATAALDIDLEQVFAPEEASQVGLVAEAQVAWNGQVDIDLGAEPEAPLQAVDISIDGLPEAEAPEPTSGTALFDHLQLGCAYRIHTGTDWKKVKLTHISAQRSFFIFTEGEQFPKTVTMTARMLRRLCETERLRTVENAFLLERATARARNQLAALLPAAKAGATR</sequence>
<evidence type="ECO:0000313" key="3">
    <source>
        <dbReference type="Proteomes" id="UP000613266"/>
    </source>
</evidence>
<name>A0A931J632_9BURK</name>
<comment type="caution">
    <text evidence="2">The sequence shown here is derived from an EMBL/GenBank/DDBJ whole genome shotgun (WGS) entry which is preliminary data.</text>
</comment>
<dbReference type="Proteomes" id="UP000613266">
    <property type="component" value="Unassembled WGS sequence"/>
</dbReference>
<dbReference type="Pfam" id="PF07793">
    <property type="entry name" value="DUF1631"/>
    <property type="match status" value="1"/>
</dbReference>
<proteinExistence type="predicted"/>
<keyword evidence="3" id="KW-1185">Reference proteome</keyword>
<accession>A0A931J632</accession>
<gene>
    <name evidence="2" type="ORF">I7X39_11580</name>
</gene>
<dbReference type="EMBL" id="JAEDAK010000007">
    <property type="protein sequence ID" value="MBH9577542.1"/>
    <property type="molecule type" value="Genomic_DNA"/>
</dbReference>
<evidence type="ECO:0000313" key="2">
    <source>
        <dbReference type="EMBL" id="MBH9577542.1"/>
    </source>
</evidence>